<dbReference type="Proteomes" id="UP000244649">
    <property type="component" value="Unassembled WGS sequence"/>
</dbReference>
<feature type="transmembrane region" description="Helical" evidence="8">
    <location>
        <begin position="87"/>
        <end position="108"/>
    </location>
</feature>
<dbReference type="EMBL" id="QDFT01000008">
    <property type="protein sequence ID" value="PVE76982.1"/>
    <property type="molecule type" value="Genomic_DNA"/>
</dbReference>
<feature type="compositionally biased region" description="Basic and acidic residues" evidence="7">
    <location>
        <begin position="1"/>
        <end position="12"/>
    </location>
</feature>
<organism evidence="10 11">
    <name type="scientific">Microbacterium testaceum</name>
    <name type="common">Aureobacterium testaceum</name>
    <name type="synonym">Brevibacterium testaceum</name>
    <dbReference type="NCBI Taxonomy" id="2033"/>
    <lineage>
        <taxon>Bacteria</taxon>
        <taxon>Bacillati</taxon>
        <taxon>Actinomycetota</taxon>
        <taxon>Actinomycetes</taxon>
        <taxon>Micrococcales</taxon>
        <taxon>Microbacteriaceae</taxon>
        <taxon>Microbacterium</taxon>
    </lineage>
</organism>
<dbReference type="GO" id="GO:0016780">
    <property type="term" value="F:phosphotransferase activity, for other substituted phosphate groups"/>
    <property type="evidence" value="ECO:0007669"/>
    <property type="project" value="TreeGrafter"/>
</dbReference>
<evidence type="ECO:0000256" key="4">
    <source>
        <dbReference type="ARBA" id="ARBA00022692"/>
    </source>
</evidence>
<comment type="caution">
    <text evidence="10">The sequence shown here is derived from an EMBL/GenBank/DDBJ whole genome shotgun (WGS) entry which is preliminary data.</text>
</comment>
<evidence type="ECO:0000256" key="5">
    <source>
        <dbReference type="ARBA" id="ARBA00022989"/>
    </source>
</evidence>
<evidence type="ECO:0000313" key="10">
    <source>
        <dbReference type="EMBL" id="PVE76982.1"/>
    </source>
</evidence>
<name>A0A2T7WS52_MICTE</name>
<dbReference type="InterPro" id="IPR017475">
    <property type="entry name" value="EPS_sugar_tfrase"/>
</dbReference>
<evidence type="ECO:0000256" key="7">
    <source>
        <dbReference type="SAM" id="MobiDB-lite"/>
    </source>
</evidence>
<dbReference type="NCBIfam" id="TIGR03025">
    <property type="entry name" value="EPS_sugtrans"/>
    <property type="match status" value="1"/>
</dbReference>
<evidence type="ECO:0000256" key="2">
    <source>
        <dbReference type="ARBA" id="ARBA00006464"/>
    </source>
</evidence>
<feature type="domain" description="Bacterial sugar transferase" evidence="9">
    <location>
        <begin position="315"/>
        <end position="503"/>
    </location>
</feature>
<feature type="region of interest" description="Disordered" evidence="7">
    <location>
        <begin position="1"/>
        <end position="44"/>
    </location>
</feature>
<accession>A0A2T7WS52</accession>
<evidence type="ECO:0000313" key="11">
    <source>
        <dbReference type="Proteomes" id="UP000244649"/>
    </source>
</evidence>
<feature type="transmembrane region" description="Helical" evidence="8">
    <location>
        <begin position="150"/>
        <end position="170"/>
    </location>
</feature>
<dbReference type="Pfam" id="PF02397">
    <property type="entry name" value="Bac_transf"/>
    <property type="match status" value="1"/>
</dbReference>
<keyword evidence="4 8" id="KW-0812">Transmembrane</keyword>
<keyword evidence="5 8" id="KW-1133">Transmembrane helix</keyword>
<keyword evidence="3 10" id="KW-0808">Transferase</keyword>
<evidence type="ECO:0000259" key="9">
    <source>
        <dbReference type="Pfam" id="PF02397"/>
    </source>
</evidence>
<evidence type="ECO:0000256" key="1">
    <source>
        <dbReference type="ARBA" id="ARBA00004141"/>
    </source>
</evidence>
<comment type="similarity">
    <text evidence="2">Belongs to the bacterial sugar transferase family.</text>
</comment>
<sequence>MTDERRAERTSSDAEGGPSVKALVSHHDSPGFSPDAGRKRPTKRAPWQRRYARWVLLADAIVISLVVFGTQFMWLGSRSAEVASSNLDYSVVSIVVGAAWMLALALGGSRQERIIGYGAVELRLVVTASMQVFGIVAIAAYLTTADLSRGYFLLSLPLGCISLVMGRLLCRRLLAHRRRAGSMGTRVVLVGSSDENARVSAELARQPSAGLRVAGLHSVGHVVGVTSWSDEQSDLLRRRLDDLDADGVLVSGGSVLDPHDIRRIGWSLDPRRRQLIVAVNLTDVAGPRLHTRPVAGLPLIHVETPRYSRAQQLSKRIFDVAGASVLVILLSPLLAAVAVMVGTSSPGPILFRQERVGQGGIPFDMFKFRSMVDGADTALQELLRAQGRADTPLFKVEQDPRITPIGRWLRRYSLDELPQLFNVILGQMSLVGPRPQRDAEVAFYDDDARRRLIVRPGMSGLWQVSGRSSLAWEDAIRLDLFYVENWSLVGDIAILAKTFRAVVAPGGTAH</sequence>
<evidence type="ECO:0000256" key="6">
    <source>
        <dbReference type="ARBA" id="ARBA00023136"/>
    </source>
</evidence>
<gene>
    <name evidence="10" type="ORF">DC432_05090</name>
</gene>
<dbReference type="GO" id="GO:0016020">
    <property type="term" value="C:membrane"/>
    <property type="evidence" value="ECO:0007669"/>
    <property type="project" value="UniProtKB-SubCell"/>
</dbReference>
<dbReference type="Pfam" id="PF13727">
    <property type="entry name" value="CoA_binding_3"/>
    <property type="match status" value="1"/>
</dbReference>
<feature type="transmembrane region" description="Helical" evidence="8">
    <location>
        <begin position="54"/>
        <end position="75"/>
    </location>
</feature>
<evidence type="ECO:0000256" key="8">
    <source>
        <dbReference type="SAM" id="Phobius"/>
    </source>
</evidence>
<protein>
    <submittedName>
        <fullName evidence="10">Polyprenyl glycosylphosphotransferase</fullName>
    </submittedName>
</protein>
<proteinExistence type="inferred from homology"/>
<reference evidence="10 11" key="1">
    <citation type="submission" date="2018-04" db="EMBL/GenBank/DDBJ databases">
        <authorList>
            <person name="Go L.Y."/>
            <person name="Mitchell J.A."/>
        </authorList>
    </citation>
    <scope>NUCLEOTIDE SEQUENCE [LARGE SCALE GENOMIC DNA]</scope>
    <source>
        <strain evidence="10 11">TPD7010</strain>
    </source>
</reference>
<dbReference type="PANTHER" id="PTHR30576">
    <property type="entry name" value="COLANIC BIOSYNTHESIS UDP-GLUCOSE LIPID CARRIER TRANSFERASE"/>
    <property type="match status" value="1"/>
</dbReference>
<comment type="subcellular location">
    <subcellularLocation>
        <location evidence="1">Membrane</location>
        <topology evidence="1">Multi-pass membrane protein</topology>
    </subcellularLocation>
</comment>
<dbReference type="RefSeq" id="WP_116536942.1">
    <property type="nucleotide sequence ID" value="NZ_QDFT01000008.1"/>
</dbReference>
<dbReference type="AlphaFoldDB" id="A0A2T7WS52"/>
<dbReference type="InterPro" id="IPR003362">
    <property type="entry name" value="Bact_transf"/>
</dbReference>
<feature type="transmembrane region" description="Helical" evidence="8">
    <location>
        <begin position="120"/>
        <end position="144"/>
    </location>
</feature>
<feature type="transmembrane region" description="Helical" evidence="8">
    <location>
        <begin position="317"/>
        <end position="341"/>
    </location>
</feature>
<evidence type="ECO:0000256" key="3">
    <source>
        <dbReference type="ARBA" id="ARBA00022679"/>
    </source>
</evidence>
<keyword evidence="6 8" id="KW-0472">Membrane</keyword>
<dbReference type="PANTHER" id="PTHR30576:SF10">
    <property type="entry name" value="SLL5057 PROTEIN"/>
    <property type="match status" value="1"/>
</dbReference>